<dbReference type="EMBL" id="JADJOT010000009">
    <property type="protein sequence ID" value="MBK7954994.1"/>
    <property type="molecule type" value="Genomic_DNA"/>
</dbReference>
<dbReference type="Pfam" id="PF00534">
    <property type="entry name" value="Glycos_transf_1"/>
    <property type="match status" value="1"/>
</dbReference>
<dbReference type="Proteomes" id="UP000706151">
    <property type="component" value="Unassembled WGS sequence"/>
</dbReference>
<organism evidence="5 6">
    <name type="scientific">Candidatus Accumulibacter affinis</name>
    <dbReference type="NCBI Taxonomy" id="2954384"/>
    <lineage>
        <taxon>Bacteria</taxon>
        <taxon>Pseudomonadati</taxon>
        <taxon>Pseudomonadota</taxon>
        <taxon>Betaproteobacteria</taxon>
        <taxon>Candidatus Accumulibacter</taxon>
    </lineage>
</organism>
<proteinExistence type="predicted"/>
<dbReference type="Pfam" id="PF13579">
    <property type="entry name" value="Glyco_trans_4_4"/>
    <property type="match status" value="1"/>
</dbReference>
<dbReference type="CDD" id="cd03801">
    <property type="entry name" value="GT4_PimA-like"/>
    <property type="match status" value="1"/>
</dbReference>
<accession>A0A935TBK0</accession>
<feature type="domain" description="Glycosyltransferase subfamily 4-like N-terminal" evidence="4">
    <location>
        <begin position="113"/>
        <end position="275"/>
    </location>
</feature>
<evidence type="ECO:0000256" key="2">
    <source>
        <dbReference type="ARBA" id="ARBA00022679"/>
    </source>
</evidence>
<feature type="domain" description="Glycosyl transferase family 1" evidence="3">
    <location>
        <begin position="295"/>
        <end position="446"/>
    </location>
</feature>
<dbReference type="InterPro" id="IPR001296">
    <property type="entry name" value="Glyco_trans_1"/>
</dbReference>
<evidence type="ECO:0000313" key="5">
    <source>
        <dbReference type="EMBL" id="MBK7954994.1"/>
    </source>
</evidence>
<protein>
    <submittedName>
        <fullName evidence="5">Glycosyltransferase family 4 protein</fullName>
    </submittedName>
</protein>
<evidence type="ECO:0000259" key="4">
    <source>
        <dbReference type="Pfam" id="PF13579"/>
    </source>
</evidence>
<dbReference type="PANTHER" id="PTHR12526:SF510">
    <property type="entry name" value="D-INOSITOL 3-PHOSPHATE GLYCOSYLTRANSFERASE"/>
    <property type="match status" value="1"/>
</dbReference>
<sequence>MFDPMWYLRRYPDLTEAGVDPLRHFLAHGMREGRDPGPDFSSSGYRLHCLGREVQAERHAAVAAAEDPLLDYVVRGKGLGFDRLPVFEGALPNRANRPTILLCGHLAGPTLFGAEWSLLDVLSVLNHLRFNVVVALPGVHHLAYFAEIRQCATRITVLPYGWWKKGVVPCEQTVAHFQQLMQAHKVDLVYLNTLVLDEPMLAARALHLPVVVHVRELPESDPMLCRVLRANAEEIRQRLLTHADTLIANSLTVLRYLQGSGDGGASGPAIHVVPNIVDCARFDLPFPAQDEFFNVGMISSNAPWKGVTDFVELARLLATLSPKIRCLLIGPETPATAALRAQQSDGVVTGNLVFSGYAATSQAALTETHVVVNLSSVEESFGRTVLEAMAARRPVVCYNRGALSELVVEGETGFLVPPGDLKTVAERIHWLSQHPQVWRRMGEAARMRAERNFDAAAMKAALGRALSTIL</sequence>
<comment type="caution">
    <text evidence="5">The sequence shown here is derived from an EMBL/GenBank/DDBJ whole genome shotgun (WGS) entry which is preliminary data.</text>
</comment>
<dbReference type="AlphaFoldDB" id="A0A935TBK0"/>
<evidence type="ECO:0000259" key="3">
    <source>
        <dbReference type="Pfam" id="PF00534"/>
    </source>
</evidence>
<evidence type="ECO:0000313" key="6">
    <source>
        <dbReference type="Proteomes" id="UP000706151"/>
    </source>
</evidence>
<name>A0A935TBK0_9PROT</name>
<evidence type="ECO:0000256" key="1">
    <source>
        <dbReference type="ARBA" id="ARBA00022676"/>
    </source>
</evidence>
<gene>
    <name evidence="5" type="ORF">IPK02_14140</name>
</gene>
<reference evidence="5 6" key="1">
    <citation type="submission" date="2020-10" db="EMBL/GenBank/DDBJ databases">
        <title>Connecting structure to function with the recovery of over 1000 high-quality activated sludge metagenome-assembled genomes encoding full-length rRNA genes using long-read sequencing.</title>
        <authorList>
            <person name="Singleton C.M."/>
            <person name="Petriglieri F."/>
            <person name="Kristensen J.M."/>
            <person name="Kirkegaard R.H."/>
            <person name="Michaelsen T.Y."/>
            <person name="Andersen M.H."/>
            <person name="Karst S.M."/>
            <person name="Dueholm M.S."/>
            <person name="Nielsen P.H."/>
            <person name="Albertsen M."/>
        </authorList>
    </citation>
    <scope>NUCLEOTIDE SEQUENCE [LARGE SCALE GENOMIC DNA]</scope>
    <source>
        <strain evidence="5">Fred_18-Q3-R57-64_BAT3C.720</strain>
    </source>
</reference>
<dbReference type="GO" id="GO:0016757">
    <property type="term" value="F:glycosyltransferase activity"/>
    <property type="evidence" value="ECO:0007669"/>
    <property type="project" value="UniProtKB-KW"/>
</dbReference>
<dbReference type="PANTHER" id="PTHR12526">
    <property type="entry name" value="GLYCOSYLTRANSFERASE"/>
    <property type="match status" value="1"/>
</dbReference>
<dbReference type="InterPro" id="IPR028098">
    <property type="entry name" value="Glyco_trans_4-like_N"/>
</dbReference>
<dbReference type="Gene3D" id="3.40.50.2000">
    <property type="entry name" value="Glycogen Phosphorylase B"/>
    <property type="match status" value="2"/>
</dbReference>
<keyword evidence="1" id="KW-0328">Glycosyltransferase</keyword>
<keyword evidence="2" id="KW-0808">Transferase</keyword>
<dbReference type="SUPFAM" id="SSF53756">
    <property type="entry name" value="UDP-Glycosyltransferase/glycogen phosphorylase"/>
    <property type="match status" value="1"/>
</dbReference>